<organism evidence="1 2">
    <name type="scientific">Marinobacter salarius</name>
    <dbReference type="NCBI Taxonomy" id="1420917"/>
    <lineage>
        <taxon>Bacteria</taxon>
        <taxon>Pseudomonadati</taxon>
        <taxon>Pseudomonadota</taxon>
        <taxon>Gammaproteobacteria</taxon>
        <taxon>Pseudomonadales</taxon>
        <taxon>Marinobacteraceae</taxon>
        <taxon>Marinobacter</taxon>
    </lineage>
</organism>
<evidence type="ECO:0000313" key="1">
    <source>
        <dbReference type="EMBL" id="ARM84264.1"/>
    </source>
</evidence>
<dbReference type="RefSeq" id="WP_085680648.1">
    <property type="nucleotide sequence ID" value="NZ_CP020931.1"/>
</dbReference>
<dbReference type="Pfam" id="PF12487">
    <property type="entry name" value="DUF3703"/>
    <property type="match status" value="1"/>
</dbReference>
<reference evidence="1 2" key="1">
    <citation type="submission" date="2017-04" db="EMBL/GenBank/DDBJ databases">
        <title>Genome Sequence of Marinobacter salarius strain SMR5 Isolated from a culture of the Diatom Skeletonema marinoi.</title>
        <authorList>
            <person name="Topel M."/>
            <person name="Pinder M.I.M."/>
            <person name="Johansson O.N."/>
            <person name="Kourtchenko O."/>
            <person name="Godhe A."/>
            <person name="Clarke A.K."/>
        </authorList>
    </citation>
    <scope>NUCLEOTIDE SEQUENCE [LARGE SCALE GENOMIC DNA]</scope>
    <source>
        <strain evidence="1 2">SMR5</strain>
    </source>
</reference>
<evidence type="ECO:0000313" key="2">
    <source>
        <dbReference type="Proteomes" id="UP000193100"/>
    </source>
</evidence>
<dbReference type="AlphaFoldDB" id="A0A1W6KA18"/>
<accession>A0A1W6KA18</accession>
<dbReference type="Proteomes" id="UP000193100">
    <property type="component" value="Chromosome"/>
</dbReference>
<gene>
    <name evidence="1" type="ORF">MARSALSMR5_02191</name>
</gene>
<dbReference type="InterPro" id="IPR022172">
    <property type="entry name" value="DUF3703"/>
</dbReference>
<name>A0A1W6KA18_9GAMM</name>
<protein>
    <recommendedName>
        <fullName evidence="3">DUF3703 domain-containing protein</fullName>
    </recommendedName>
</protein>
<dbReference type="EMBL" id="CP020931">
    <property type="protein sequence ID" value="ARM84264.1"/>
    <property type="molecule type" value="Genomic_DNA"/>
</dbReference>
<proteinExistence type="predicted"/>
<evidence type="ECO:0008006" key="3">
    <source>
        <dbReference type="Google" id="ProtNLM"/>
    </source>
</evidence>
<sequence length="120" mass="13889">MKTELKQAYNVDLTAACEAEESRNFSKAFAHLERAHILSQKYAWAHTRTHIRMLKLGWRTRDMREVVGQLTRTFAALLFSRIWVPLGNTGRANVSPFAPMPLPEDLARVLYKESHHQAER</sequence>
<dbReference type="GeneID" id="77256137"/>